<keyword evidence="2" id="KW-1185">Reference proteome</keyword>
<evidence type="ECO:0000313" key="2">
    <source>
        <dbReference type="Proteomes" id="UP001195965"/>
    </source>
</evidence>
<evidence type="ECO:0000313" key="1">
    <source>
        <dbReference type="EMBL" id="XRI72531.1"/>
    </source>
</evidence>
<accession>A0ACD5HCL4</accession>
<gene>
    <name evidence="1" type="ORF">HHS34_008735</name>
</gene>
<dbReference type="Proteomes" id="UP001195965">
    <property type="component" value="Chromosome"/>
</dbReference>
<name>A0ACD5HCL4_9PROT</name>
<organism evidence="1 2">
    <name type="scientific">Acidithiobacillus montserratensis</name>
    <dbReference type="NCBI Taxonomy" id="2729135"/>
    <lineage>
        <taxon>Bacteria</taxon>
        <taxon>Pseudomonadati</taxon>
        <taxon>Pseudomonadota</taxon>
        <taxon>Acidithiobacillia</taxon>
        <taxon>Acidithiobacillales</taxon>
        <taxon>Acidithiobacillaceae</taxon>
        <taxon>Acidithiobacillus</taxon>
    </lineage>
</organism>
<reference evidence="1 2" key="1">
    <citation type="journal article" date="2021" name="ISME J.">
        <title>Genomic evolution of the class Acidithiobacillia: deep-branching Proteobacteria living in extreme acidic conditions.</title>
        <authorList>
            <person name="Moya-Beltran A."/>
            <person name="Beard S."/>
            <person name="Rojas-Villalobos C."/>
            <person name="Issotta F."/>
            <person name="Gallardo Y."/>
            <person name="Ulloa R."/>
            <person name="Giaveno A."/>
            <person name="Degli Esposti M."/>
            <person name="Johnson D.B."/>
            <person name="Quatrini R."/>
        </authorList>
    </citation>
    <scope>NUCLEOTIDE SEQUENCE [LARGE SCALE GENOMIC DNA]</scope>
    <source>
        <strain evidence="1 2">GG1-14</strain>
    </source>
</reference>
<dbReference type="EMBL" id="CP127526">
    <property type="protein sequence ID" value="XRI72531.1"/>
    <property type="molecule type" value="Genomic_DNA"/>
</dbReference>
<protein>
    <submittedName>
        <fullName evidence="1">Type II toxin-antitoxin system RelE/ParE family toxin</fullName>
    </submittedName>
</protein>
<proteinExistence type="predicted"/>
<sequence length="133" mass="15274">MTRHYIVQLTDNFVRNLEGLEAFLLEAVAPHTFDALLDDLTDTVIPNLERFPGMGPLFLEKPARSVEVANGMARLGRQLDVLAKDGELREYVMTHYILLYAQIEDTIYLLSIRHQRQFSFDFQSPPDMGMNSE</sequence>